<dbReference type="AlphaFoldDB" id="A0A4Y2E1G3"/>
<keyword evidence="2" id="KW-1185">Reference proteome</keyword>
<gene>
    <name evidence="1" type="ORF">AVEN_11292_1</name>
</gene>
<name>A0A4Y2E1G3_ARAVE</name>
<sequence>MLRWEFWIIRERQVIKKFLHECLPCKGFKQKKREHIEVPLPEDRLNATKPFDITGIDFAGPLYVRKYQLVGKPYIVLFTCGITKAFAYVNSEVCCTSRITTSHIFGQCYNIPCGQ</sequence>
<dbReference type="GO" id="GO:0003676">
    <property type="term" value="F:nucleic acid binding"/>
    <property type="evidence" value="ECO:0007669"/>
    <property type="project" value="InterPro"/>
</dbReference>
<dbReference type="OrthoDB" id="6434541at2759"/>
<accession>A0A4Y2E1G3</accession>
<evidence type="ECO:0000313" key="1">
    <source>
        <dbReference type="EMBL" id="GBM21888.1"/>
    </source>
</evidence>
<proteinExistence type="predicted"/>
<dbReference type="InterPro" id="IPR036397">
    <property type="entry name" value="RNaseH_sf"/>
</dbReference>
<evidence type="ECO:0000313" key="2">
    <source>
        <dbReference type="Proteomes" id="UP000499080"/>
    </source>
</evidence>
<dbReference type="EMBL" id="BGPR01000469">
    <property type="protein sequence ID" value="GBM21888.1"/>
    <property type="molecule type" value="Genomic_DNA"/>
</dbReference>
<dbReference type="Gene3D" id="3.30.420.10">
    <property type="entry name" value="Ribonuclease H-like superfamily/Ribonuclease H"/>
    <property type="match status" value="1"/>
</dbReference>
<organism evidence="1 2">
    <name type="scientific">Araneus ventricosus</name>
    <name type="common">Orbweaver spider</name>
    <name type="synonym">Epeira ventricosa</name>
    <dbReference type="NCBI Taxonomy" id="182803"/>
    <lineage>
        <taxon>Eukaryota</taxon>
        <taxon>Metazoa</taxon>
        <taxon>Ecdysozoa</taxon>
        <taxon>Arthropoda</taxon>
        <taxon>Chelicerata</taxon>
        <taxon>Arachnida</taxon>
        <taxon>Araneae</taxon>
        <taxon>Araneomorphae</taxon>
        <taxon>Entelegynae</taxon>
        <taxon>Araneoidea</taxon>
        <taxon>Araneidae</taxon>
        <taxon>Araneus</taxon>
    </lineage>
</organism>
<evidence type="ECO:0008006" key="3">
    <source>
        <dbReference type="Google" id="ProtNLM"/>
    </source>
</evidence>
<protein>
    <recommendedName>
        <fullName evidence="3">Integrase zinc-binding domain-containing protein</fullName>
    </recommendedName>
</protein>
<dbReference type="Proteomes" id="UP000499080">
    <property type="component" value="Unassembled WGS sequence"/>
</dbReference>
<dbReference type="PANTHER" id="PTHR47331">
    <property type="entry name" value="PHD-TYPE DOMAIN-CONTAINING PROTEIN"/>
    <property type="match status" value="1"/>
</dbReference>
<comment type="caution">
    <text evidence="1">The sequence shown here is derived from an EMBL/GenBank/DDBJ whole genome shotgun (WGS) entry which is preliminary data.</text>
</comment>
<reference evidence="1 2" key="1">
    <citation type="journal article" date="2019" name="Sci. Rep.">
        <title>Orb-weaving spider Araneus ventricosus genome elucidates the spidroin gene catalogue.</title>
        <authorList>
            <person name="Kono N."/>
            <person name="Nakamura H."/>
            <person name="Ohtoshi R."/>
            <person name="Moran D.A.P."/>
            <person name="Shinohara A."/>
            <person name="Yoshida Y."/>
            <person name="Fujiwara M."/>
            <person name="Mori M."/>
            <person name="Tomita M."/>
            <person name="Arakawa K."/>
        </authorList>
    </citation>
    <scope>NUCLEOTIDE SEQUENCE [LARGE SCALE GENOMIC DNA]</scope>
</reference>